<dbReference type="KEGG" id="cti:RALTA_B0854"/>
<sequence length="63" mass="6467">MLCQARDPRQGATAAVAARATPAPRSGCGLGLAHRHVCIVACCSGRLAEIEGHLAFTRPVAAQ</sequence>
<dbReference type="EMBL" id="CU633750">
    <property type="protein sequence ID" value="CAQ71470.1"/>
    <property type="molecule type" value="Genomic_DNA"/>
</dbReference>
<evidence type="ECO:0000313" key="2">
    <source>
        <dbReference type="Proteomes" id="UP000001692"/>
    </source>
</evidence>
<organism evidence="1 2">
    <name type="scientific">Cupriavidus taiwanensis (strain DSM 17343 / BCRC 17206 / CCUG 44338 / CIP 107171 / LMG 19424 / R1)</name>
    <name type="common">Ralstonia taiwanensis (strain LMG 19424)</name>
    <dbReference type="NCBI Taxonomy" id="977880"/>
    <lineage>
        <taxon>Bacteria</taxon>
        <taxon>Pseudomonadati</taxon>
        <taxon>Pseudomonadota</taxon>
        <taxon>Betaproteobacteria</taxon>
        <taxon>Burkholderiales</taxon>
        <taxon>Burkholderiaceae</taxon>
        <taxon>Cupriavidus</taxon>
    </lineage>
</organism>
<dbReference type="Proteomes" id="UP000001692">
    <property type="component" value="Chromosome 2"/>
</dbReference>
<protein>
    <submittedName>
        <fullName evidence="1">Uncharacterized protein</fullName>
    </submittedName>
</protein>
<proteinExistence type="predicted"/>
<dbReference type="AlphaFoldDB" id="B3R995"/>
<name>B3R995_CUPTR</name>
<reference evidence="1 2" key="1">
    <citation type="journal article" date="2008" name="Genome Res.">
        <title>Genome sequence of the beta-rhizobium Cupriavidus taiwanensis and comparative genomics of rhizobia.</title>
        <authorList>
            <person name="Amadou C."/>
            <person name="Pascal G."/>
            <person name="Mangenot S."/>
            <person name="Glew M."/>
            <person name="Bontemps C."/>
            <person name="Capela D."/>
            <person name="Carrere S."/>
            <person name="Cruveiller S."/>
            <person name="Dossat C."/>
            <person name="Lajus A."/>
            <person name="Marchetti M."/>
            <person name="Poinsot V."/>
            <person name="Rouy Z."/>
            <person name="Servin B."/>
            <person name="Saad M."/>
            <person name="Schenowitz C."/>
            <person name="Barbe V."/>
            <person name="Batut J."/>
            <person name="Medigue C."/>
            <person name="Masson-Boivin C."/>
        </authorList>
    </citation>
    <scope>NUCLEOTIDE SEQUENCE [LARGE SCALE GENOMIC DNA]</scope>
    <source>
        <strain evidence="2">DSM 17343 / BCRC 17206 / CCUG 44338 / CIP 107171 / LMG 19424 / R1</strain>
    </source>
</reference>
<keyword evidence="2" id="KW-1185">Reference proteome</keyword>
<accession>B3R995</accession>
<evidence type="ECO:0000313" key="1">
    <source>
        <dbReference type="EMBL" id="CAQ71470.1"/>
    </source>
</evidence>
<dbReference type="HOGENOM" id="CLU_2878340_0_0_4"/>
<gene>
    <name evidence="1" type="ordered locus">RALTA_B0854</name>
</gene>